<organism evidence="1 2">
    <name type="scientific">Aggregatimonas sangjinii</name>
    <dbReference type="NCBI Taxonomy" id="2583587"/>
    <lineage>
        <taxon>Bacteria</taxon>
        <taxon>Pseudomonadati</taxon>
        <taxon>Bacteroidota</taxon>
        <taxon>Flavobacteriia</taxon>
        <taxon>Flavobacteriales</taxon>
        <taxon>Flavobacteriaceae</taxon>
        <taxon>Aggregatimonas</taxon>
    </lineage>
</organism>
<dbReference type="EMBL" id="CP040710">
    <property type="protein sequence ID" value="QCW99069.1"/>
    <property type="molecule type" value="Genomic_DNA"/>
</dbReference>
<gene>
    <name evidence="1" type="ORF">FGM00_02660</name>
</gene>
<dbReference type="OrthoDB" id="1163957at2"/>
<dbReference type="KEGG" id="asag:FGM00_02660"/>
<evidence type="ECO:0000313" key="1">
    <source>
        <dbReference type="EMBL" id="QCW99069.1"/>
    </source>
</evidence>
<evidence type="ECO:0000313" key="2">
    <source>
        <dbReference type="Proteomes" id="UP000310017"/>
    </source>
</evidence>
<name>A0A5B7SPX7_9FLAO</name>
<accession>A0A5B7SPX7</accession>
<dbReference type="Proteomes" id="UP000310017">
    <property type="component" value="Chromosome"/>
</dbReference>
<proteinExistence type="predicted"/>
<dbReference type="AlphaFoldDB" id="A0A5B7SPX7"/>
<dbReference type="RefSeq" id="WP_138851424.1">
    <property type="nucleotide sequence ID" value="NZ_CP040710.1"/>
</dbReference>
<protein>
    <submittedName>
        <fullName evidence="1">Uncharacterized protein</fullName>
    </submittedName>
</protein>
<sequence>MKFPYTSLCFLGMLFLGLMLLRCNTKPKASVEEFQEKRKTYTLKVERSAFHYDSFILKDDTLRYIPQEKSDHPNALYNRPTQRVLDSAVTNNLIKKIVQDGFWQLDPTYKSSSSCTSPLQITLQANEKSKTVICDDFERDCPELIKYIDQKIVELEGNGLKRIYLPG</sequence>
<reference evidence="1 2" key="1">
    <citation type="submission" date="2019-05" db="EMBL/GenBank/DDBJ databases">
        <title>Genome sequencing of F202Z8.</title>
        <authorList>
            <person name="Kwon Y.M."/>
        </authorList>
    </citation>
    <scope>NUCLEOTIDE SEQUENCE [LARGE SCALE GENOMIC DNA]</scope>
    <source>
        <strain evidence="1 2">F202Z8</strain>
    </source>
</reference>
<keyword evidence="2" id="KW-1185">Reference proteome</keyword>